<dbReference type="PANTHER" id="PTHR43791">
    <property type="entry name" value="PERMEASE-RELATED"/>
    <property type="match status" value="1"/>
</dbReference>
<keyword evidence="5 7" id="KW-0472">Membrane</keyword>
<dbReference type="EMBL" id="KN831769">
    <property type="protein sequence ID" value="KIM47672.1"/>
    <property type="molecule type" value="Genomic_DNA"/>
</dbReference>
<name>A0A0C2Z325_HEBCY</name>
<evidence type="ECO:0000256" key="2">
    <source>
        <dbReference type="ARBA" id="ARBA00022448"/>
    </source>
</evidence>
<keyword evidence="4 7" id="KW-1133">Transmembrane helix</keyword>
<feature type="transmembrane region" description="Helical" evidence="7">
    <location>
        <begin position="462"/>
        <end position="482"/>
    </location>
</feature>
<feature type="transmembrane region" description="Helical" evidence="7">
    <location>
        <begin position="193"/>
        <end position="211"/>
    </location>
</feature>
<evidence type="ECO:0000256" key="7">
    <source>
        <dbReference type="SAM" id="Phobius"/>
    </source>
</evidence>
<reference evidence="8 9" key="1">
    <citation type="submission" date="2014-04" db="EMBL/GenBank/DDBJ databases">
        <authorList>
            <consortium name="DOE Joint Genome Institute"/>
            <person name="Kuo A."/>
            <person name="Gay G."/>
            <person name="Dore J."/>
            <person name="Kohler A."/>
            <person name="Nagy L.G."/>
            <person name="Floudas D."/>
            <person name="Copeland A."/>
            <person name="Barry K.W."/>
            <person name="Cichocki N."/>
            <person name="Veneault-Fourrey C."/>
            <person name="LaButti K."/>
            <person name="Lindquist E.A."/>
            <person name="Lipzen A."/>
            <person name="Lundell T."/>
            <person name="Morin E."/>
            <person name="Murat C."/>
            <person name="Sun H."/>
            <person name="Tunlid A."/>
            <person name="Henrissat B."/>
            <person name="Grigoriev I.V."/>
            <person name="Hibbett D.S."/>
            <person name="Martin F."/>
            <person name="Nordberg H.P."/>
            <person name="Cantor M.N."/>
            <person name="Hua S.X."/>
        </authorList>
    </citation>
    <scope>NUCLEOTIDE SEQUENCE [LARGE SCALE GENOMIC DNA]</scope>
    <source>
        <strain evidence="9">h7</strain>
    </source>
</reference>
<gene>
    <name evidence="8" type="ORF">M413DRAFT_15814</name>
</gene>
<dbReference type="Pfam" id="PF07690">
    <property type="entry name" value="MFS_1"/>
    <property type="match status" value="1"/>
</dbReference>
<keyword evidence="3 7" id="KW-0812">Transmembrane</keyword>
<keyword evidence="9" id="KW-1185">Reference proteome</keyword>
<sequence length="555" mass="63350">MSVVLLGGESNRTLPSKSANGKPSNSDFTEDHDELLKLIKVDLDAIATRRSVFDDPKTLDVYRPPPRYENSHRFDPQARWSWREEKNVVRKIDFRIMIRAFVMFFALELDRSNISQANADNFLNDLGLNTNDFNLGNILFRLSFLCAELPSQLVSKQVGPDIWIPCQMVLWSMVSLSQFWLSGKGSFLACRCLLGFMQGGFISDIVLYLSYFYTKTELPIRLAFFWVSNYSSDIASAFIATGILRLRGVGGRAGWRYLFLIEGCVTLLVGLCSFLLMPPGPTQTKAWFRPKGWFTEREETIMVNRVLRDDPSKSEMHNREGLNARMIWEAVSDCRLWPLYALGLTHMVPVVPPQTYLTLSLRNLGFSTTQTTLLSIPSSFLGMMLLLAMAFISEAINSRVAATLVLQIWAMPLLIALYTFDSHTSQWAYFAVVALIAGYPYIHPIQVAWASRNSDSVRTRTISASVYNMCVQMGAIIAANIYRNDDKPLYKRGNRDLMAISAMNFCLYIGTFFFYRTLNARRAKIWDSWTAKEQQAYLETTKDDGNRRLNFRFAY</sequence>
<dbReference type="AlphaFoldDB" id="A0A0C2Z325"/>
<organism evidence="8 9">
    <name type="scientific">Hebeloma cylindrosporum</name>
    <dbReference type="NCBI Taxonomy" id="76867"/>
    <lineage>
        <taxon>Eukaryota</taxon>
        <taxon>Fungi</taxon>
        <taxon>Dikarya</taxon>
        <taxon>Basidiomycota</taxon>
        <taxon>Agaricomycotina</taxon>
        <taxon>Agaricomycetes</taxon>
        <taxon>Agaricomycetidae</taxon>
        <taxon>Agaricales</taxon>
        <taxon>Agaricineae</taxon>
        <taxon>Hymenogastraceae</taxon>
        <taxon>Hebeloma</taxon>
    </lineage>
</organism>
<proteinExistence type="predicted"/>
<feature type="transmembrane region" description="Helical" evidence="7">
    <location>
        <begin position="373"/>
        <end position="393"/>
    </location>
</feature>
<feature type="transmembrane region" description="Helical" evidence="7">
    <location>
        <begin position="497"/>
        <end position="515"/>
    </location>
</feature>
<dbReference type="PANTHER" id="PTHR43791:SF65">
    <property type="entry name" value="MAJOR FACILITATOR SUPERFAMILY (MFS) PROFILE DOMAIN-CONTAINING PROTEIN-RELATED"/>
    <property type="match status" value="1"/>
</dbReference>
<evidence type="ECO:0000256" key="4">
    <source>
        <dbReference type="ARBA" id="ARBA00022989"/>
    </source>
</evidence>
<dbReference type="Proteomes" id="UP000053424">
    <property type="component" value="Unassembled WGS sequence"/>
</dbReference>
<evidence type="ECO:0000313" key="9">
    <source>
        <dbReference type="Proteomes" id="UP000053424"/>
    </source>
</evidence>
<reference evidence="9" key="2">
    <citation type="submission" date="2015-01" db="EMBL/GenBank/DDBJ databases">
        <title>Evolutionary Origins and Diversification of the Mycorrhizal Mutualists.</title>
        <authorList>
            <consortium name="DOE Joint Genome Institute"/>
            <consortium name="Mycorrhizal Genomics Consortium"/>
            <person name="Kohler A."/>
            <person name="Kuo A."/>
            <person name="Nagy L.G."/>
            <person name="Floudas D."/>
            <person name="Copeland A."/>
            <person name="Barry K.W."/>
            <person name="Cichocki N."/>
            <person name="Veneault-Fourrey C."/>
            <person name="LaButti K."/>
            <person name="Lindquist E.A."/>
            <person name="Lipzen A."/>
            <person name="Lundell T."/>
            <person name="Morin E."/>
            <person name="Murat C."/>
            <person name="Riley R."/>
            <person name="Ohm R."/>
            <person name="Sun H."/>
            <person name="Tunlid A."/>
            <person name="Henrissat B."/>
            <person name="Grigoriev I.V."/>
            <person name="Hibbett D.S."/>
            <person name="Martin F."/>
        </authorList>
    </citation>
    <scope>NUCLEOTIDE SEQUENCE [LARGE SCALE GENOMIC DNA]</scope>
    <source>
        <strain evidence="9">h7</strain>
    </source>
</reference>
<comment type="subcellular location">
    <subcellularLocation>
        <location evidence="1">Membrane</location>
        <topology evidence="1">Multi-pass membrane protein</topology>
    </subcellularLocation>
</comment>
<evidence type="ECO:0000256" key="6">
    <source>
        <dbReference type="SAM" id="MobiDB-lite"/>
    </source>
</evidence>
<dbReference type="GO" id="GO:0022857">
    <property type="term" value="F:transmembrane transporter activity"/>
    <property type="evidence" value="ECO:0007669"/>
    <property type="project" value="InterPro"/>
</dbReference>
<feature type="transmembrane region" description="Helical" evidence="7">
    <location>
        <begin position="426"/>
        <end position="442"/>
    </location>
</feature>
<dbReference type="OrthoDB" id="1935484at2759"/>
<protein>
    <recommendedName>
        <fullName evidence="10">Major facilitator superfamily (MFS) profile domain-containing protein</fullName>
    </recommendedName>
</protein>
<accession>A0A0C2Z325</accession>
<dbReference type="InterPro" id="IPR036259">
    <property type="entry name" value="MFS_trans_sf"/>
</dbReference>
<dbReference type="HOGENOM" id="CLU_001265_2_2_1"/>
<evidence type="ECO:0008006" key="10">
    <source>
        <dbReference type="Google" id="ProtNLM"/>
    </source>
</evidence>
<feature type="region of interest" description="Disordered" evidence="6">
    <location>
        <begin position="1"/>
        <end position="28"/>
    </location>
</feature>
<feature type="transmembrane region" description="Helical" evidence="7">
    <location>
        <begin position="257"/>
        <end position="277"/>
    </location>
</feature>
<evidence type="ECO:0000256" key="1">
    <source>
        <dbReference type="ARBA" id="ARBA00004141"/>
    </source>
</evidence>
<dbReference type="GO" id="GO:0016020">
    <property type="term" value="C:membrane"/>
    <property type="evidence" value="ECO:0007669"/>
    <property type="project" value="UniProtKB-SubCell"/>
</dbReference>
<dbReference type="InterPro" id="IPR011701">
    <property type="entry name" value="MFS"/>
</dbReference>
<dbReference type="STRING" id="686832.A0A0C2Z325"/>
<dbReference type="FunFam" id="1.20.1250.20:FF:000106">
    <property type="entry name" value="MFS transporter, putative"/>
    <property type="match status" value="1"/>
</dbReference>
<evidence type="ECO:0000256" key="5">
    <source>
        <dbReference type="ARBA" id="ARBA00023136"/>
    </source>
</evidence>
<keyword evidence="2" id="KW-0813">Transport</keyword>
<dbReference type="Gene3D" id="1.20.1250.20">
    <property type="entry name" value="MFS general substrate transporter like domains"/>
    <property type="match status" value="1"/>
</dbReference>
<feature type="compositionally biased region" description="Polar residues" evidence="6">
    <location>
        <begin position="10"/>
        <end position="27"/>
    </location>
</feature>
<feature type="transmembrane region" description="Helical" evidence="7">
    <location>
        <begin position="223"/>
        <end position="245"/>
    </location>
</feature>
<feature type="transmembrane region" description="Helical" evidence="7">
    <location>
        <begin position="400"/>
        <end position="420"/>
    </location>
</feature>
<evidence type="ECO:0000256" key="3">
    <source>
        <dbReference type="ARBA" id="ARBA00022692"/>
    </source>
</evidence>
<dbReference type="SUPFAM" id="SSF103473">
    <property type="entry name" value="MFS general substrate transporter"/>
    <property type="match status" value="1"/>
</dbReference>
<evidence type="ECO:0000313" key="8">
    <source>
        <dbReference type="EMBL" id="KIM47672.1"/>
    </source>
</evidence>